<evidence type="ECO:0008006" key="4">
    <source>
        <dbReference type="Google" id="ProtNLM"/>
    </source>
</evidence>
<gene>
    <name evidence="2" type="ORF">FRACYDRAFT_240190</name>
</gene>
<dbReference type="Gene3D" id="1.25.40.10">
    <property type="entry name" value="Tetratricopeptide repeat domain"/>
    <property type="match status" value="2"/>
</dbReference>
<dbReference type="Proteomes" id="UP000095751">
    <property type="component" value="Unassembled WGS sequence"/>
</dbReference>
<name>A0A1E7FBF7_9STRA</name>
<dbReference type="InterPro" id="IPR002885">
    <property type="entry name" value="PPR_rpt"/>
</dbReference>
<keyword evidence="1" id="KW-0677">Repeat</keyword>
<dbReference type="InterPro" id="IPR011990">
    <property type="entry name" value="TPR-like_helical_dom_sf"/>
</dbReference>
<keyword evidence="3" id="KW-1185">Reference proteome</keyword>
<reference evidence="2 3" key="1">
    <citation type="submission" date="2016-09" db="EMBL/GenBank/DDBJ databases">
        <title>Extensive genetic diversity and differential bi-allelic expression allows diatom success in the polar Southern Ocean.</title>
        <authorList>
            <consortium name="DOE Joint Genome Institute"/>
            <person name="Mock T."/>
            <person name="Otillar R.P."/>
            <person name="Strauss J."/>
            <person name="Dupont C."/>
            <person name="Frickenhaus S."/>
            <person name="Maumus F."/>
            <person name="Mcmullan M."/>
            <person name="Sanges R."/>
            <person name="Schmutz J."/>
            <person name="Toseland A."/>
            <person name="Valas R."/>
            <person name="Veluchamy A."/>
            <person name="Ward B.J."/>
            <person name="Allen A."/>
            <person name="Barry K."/>
            <person name="Falciatore A."/>
            <person name="Ferrante M."/>
            <person name="Fortunato A.E."/>
            <person name="Gloeckner G."/>
            <person name="Gruber A."/>
            <person name="Hipkin R."/>
            <person name="Janech M."/>
            <person name="Kroth P."/>
            <person name="Leese F."/>
            <person name="Lindquist E."/>
            <person name="Lyon B.R."/>
            <person name="Martin J."/>
            <person name="Mayer C."/>
            <person name="Parker M."/>
            <person name="Quesneville H."/>
            <person name="Raymond J."/>
            <person name="Uhlig C."/>
            <person name="Valentin K.U."/>
            <person name="Worden A.Z."/>
            <person name="Armbrust E.V."/>
            <person name="Bowler C."/>
            <person name="Green B."/>
            <person name="Moulton V."/>
            <person name="Van Oosterhout C."/>
            <person name="Grigoriev I."/>
        </authorList>
    </citation>
    <scope>NUCLEOTIDE SEQUENCE [LARGE SCALE GENOMIC DNA]</scope>
    <source>
        <strain evidence="2 3">CCMP1102</strain>
    </source>
</reference>
<evidence type="ECO:0000313" key="2">
    <source>
        <dbReference type="EMBL" id="OEU15500.1"/>
    </source>
</evidence>
<dbReference type="PANTHER" id="PTHR47942:SF63">
    <property type="entry name" value="PENTATRICOPEPTIDE REPEAT-CONTAINING PROTEIN"/>
    <property type="match status" value="1"/>
</dbReference>
<accession>A0A1E7FBF7</accession>
<protein>
    <recommendedName>
        <fullName evidence="4">Pentacotripeptide-repeat region of PRORP domain-containing protein</fullName>
    </recommendedName>
</protein>
<evidence type="ECO:0000256" key="1">
    <source>
        <dbReference type="ARBA" id="ARBA00022737"/>
    </source>
</evidence>
<sequence>MERVVETSSLHIGHARDVSVDVKVSNTNTDDNNNNNNNNNSVLHVQVRSYQRKANNLLEQVKTNRVQSRLVTQKVEELLLQFLSEYDNNILSDGPLALELLNTALSNCSSQKNERLVPRLFSLTCQVMIRSDYRNTSVATINEVHRQLWRLLNGYEQYFATNDIQYNTHHVNDACSYYIRHIVYDANKKRRKLDYRKNKQINQLIDRLAKLYRNPSVPLMTNPYIDDSVIMLLCNQRKPREAYELLRKRVEKKKTSLPSSSSKDLLPPEPLVSSFTSIINGYAKISQPENALRVVEWMLSAQNETTVVPPPNVSCFNALLHAYAMAGGNDAGFKAEQTLEWMEQICDETEQHLDTMPDDISYNICINAWARSNHPDAPIRAEDLLRRIISLGEAGMCSNSNQVGPSEEAFTAVMNTWVNCISNNNNNNLRKKVDNQEVTDRVTIILDLMERISEEDSDRLTLSVIPYTVLIKAWEKTAQQRRGLERQKCGDKILQVVQRMRAKGVAPTTEVYNSVLTALEEIAAINAVFYFLELEQQYCDGTIQLNTRTFNCGLNAIAALNRPDAVEKATDILKRMFKYCESDRSILPETFTFNIILKVLSRSESHIPDAAARADDLLSEMDSMPSVTPDFISYVTCIIAWGRSHEKDKMKRVTNLLQKYISSLDERNHQDGNDNKSSIAVFNAVLSVCHHNLSPELRVDSLETAQVTMTELRKVKGTADQITYSSFFRVVKEGSPVDRPPTTLFLNLIEKELIRCTSDGYITRDILTAVYQVASTTVFTNLVGQNEDPRTFSIPKAWSRNV</sequence>
<dbReference type="PANTHER" id="PTHR47942">
    <property type="entry name" value="TETRATRICOPEPTIDE REPEAT (TPR)-LIKE SUPERFAMILY PROTEIN-RELATED"/>
    <property type="match status" value="1"/>
</dbReference>
<proteinExistence type="predicted"/>
<dbReference type="AlphaFoldDB" id="A0A1E7FBF7"/>
<dbReference type="InterPro" id="IPR051222">
    <property type="entry name" value="PPR/CCM1_RNA-binding"/>
</dbReference>
<dbReference type="InParanoid" id="A0A1E7FBF7"/>
<dbReference type="Pfam" id="PF01535">
    <property type="entry name" value="PPR"/>
    <property type="match status" value="1"/>
</dbReference>
<organism evidence="2 3">
    <name type="scientific">Fragilariopsis cylindrus CCMP1102</name>
    <dbReference type="NCBI Taxonomy" id="635003"/>
    <lineage>
        <taxon>Eukaryota</taxon>
        <taxon>Sar</taxon>
        <taxon>Stramenopiles</taxon>
        <taxon>Ochrophyta</taxon>
        <taxon>Bacillariophyta</taxon>
        <taxon>Bacillariophyceae</taxon>
        <taxon>Bacillariophycidae</taxon>
        <taxon>Bacillariales</taxon>
        <taxon>Bacillariaceae</taxon>
        <taxon>Fragilariopsis</taxon>
    </lineage>
</organism>
<evidence type="ECO:0000313" key="3">
    <source>
        <dbReference type="Proteomes" id="UP000095751"/>
    </source>
</evidence>
<dbReference type="KEGG" id="fcy:FRACYDRAFT_240190"/>
<dbReference type="OrthoDB" id="185373at2759"/>
<dbReference type="EMBL" id="KV784359">
    <property type="protein sequence ID" value="OEU15500.1"/>
    <property type="molecule type" value="Genomic_DNA"/>
</dbReference>
<dbReference type="Pfam" id="PF13812">
    <property type="entry name" value="PPR_3"/>
    <property type="match status" value="1"/>
</dbReference>